<organism evidence="1 2">
    <name type="scientific">Chaetomidium leptoderma</name>
    <dbReference type="NCBI Taxonomy" id="669021"/>
    <lineage>
        <taxon>Eukaryota</taxon>
        <taxon>Fungi</taxon>
        <taxon>Dikarya</taxon>
        <taxon>Ascomycota</taxon>
        <taxon>Pezizomycotina</taxon>
        <taxon>Sordariomycetes</taxon>
        <taxon>Sordariomycetidae</taxon>
        <taxon>Sordariales</taxon>
        <taxon>Chaetomiaceae</taxon>
        <taxon>Chaetomidium</taxon>
    </lineage>
</organism>
<comment type="caution">
    <text evidence="1">The sequence shown here is derived from an EMBL/GenBank/DDBJ whole genome shotgun (WGS) entry which is preliminary data.</text>
</comment>
<evidence type="ECO:0000313" key="2">
    <source>
        <dbReference type="Proteomes" id="UP001302745"/>
    </source>
</evidence>
<evidence type="ECO:0000313" key="1">
    <source>
        <dbReference type="EMBL" id="KAK4149729.1"/>
    </source>
</evidence>
<dbReference type="EMBL" id="MU857130">
    <property type="protein sequence ID" value="KAK4149729.1"/>
    <property type="molecule type" value="Genomic_DNA"/>
</dbReference>
<proteinExistence type="predicted"/>
<name>A0AAN6VE74_9PEZI</name>
<reference evidence="1" key="2">
    <citation type="submission" date="2023-05" db="EMBL/GenBank/DDBJ databases">
        <authorList>
            <consortium name="Lawrence Berkeley National Laboratory"/>
            <person name="Steindorff A."/>
            <person name="Hensen N."/>
            <person name="Bonometti L."/>
            <person name="Westerberg I."/>
            <person name="Brannstrom I.O."/>
            <person name="Guillou S."/>
            <person name="Cros-Aarteil S."/>
            <person name="Calhoun S."/>
            <person name="Haridas S."/>
            <person name="Kuo A."/>
            <person name="Mondo S."/>
            <person name="Pangilinan J."/>
            <person name="Riley R."/>
            <person name="Labutti K."/>
            <person name="Andreopoulos B."/>
            <person name="Lipzen A."/>
            <person name="Chen C."/>
            <person name="Yanf M."/>
            <person name="Daum C."/>
            <person name="Ng V."/>
            <person name="Clum A."/>
            <person name="Ohm R."/>
            <person name="Martin F."/>
            <person name="Silar P."/>
            <person name="Natvig D."/>
            <person name="Lalanne C."/>
            <person name="Gautier V."/>
            <person name="Ament-Velasquez S.L."/>
            <person name="Kruys A."/>
            <person name="Hutchinson M.I."/>
            <person name="Powell A.J."/>
            <person name="Barry K."/>
            <person name="Miller A.N."/>
            <person name="Grigoriev I.V."/>
            <person name="Debuchy R."/>
            <person name="Gladieux P."/>
            <person name="Thoren M.H."/>
            <person name="Johannesson H."/>
        </authorList>
    </citation>
    <scope>NUCLEOTIDE SEQUENCE</scope>
    <source>
        <strain evidence="1">CBS 538.74</strain>
    </source>
</reference>
<accession>A0AAN6VE74</accession>
<sequence>MSLKIDISDVAIEENESVHQLHMWGIQTSLWKTNCIVCGKDTDATRIRCDCGEGFYCSPARNHRRALVFHSEPPNLSLVWAEVKDSTLIIDDPGLANNFRSPGKSANPWLDLAIVNPAVKDATLFHKLGHGLVIAFASNLLDPNARADSTWRNKGVMDLTRPGHRLQWVGPIVFFCYGYDMSDYVKVDPAQSDNIERGTEAGMTKLDIWNELQNLRYSEDAHRVSLDNKDVDDGTGDTGQMVWKWRVKERGTSMKILDLVHRDINTIMDYLSCTNLNPIPSHFRGSTVRMPAMHVQDPNYTGYSLRALWNQIDPVAQLFSGEAKLTSRAGSGQQQQGRHELVFSKVELPHYPLPLYPMLGAFAVGLRWTVHYSMDINPPFRGNIPLTKHDALTSLLWALNFKKGTYPAKLELYRPSFSCDSILVAHADMLPVNKHHLKALLKYLDFTEPLEWCRHGPKGFEAYWTMYAKITLKKPDAPGPYAVEARIEETMPRSLANDSGED</sequence>
<dbReference type="AlphaFoldDB" id="A0AAN6VE74"/>
<keyword evidence="2" id="KW-1185">Reference proteome</keyword>
<dbReference type="Proteomes" id="UP001302745">
    <property type="component" value="Unassembled WGS sequence"/>
</dbReference>
<reference evidence="1" key="1">
    <citation type="journal article" date="2023" name="Mol. Phylogenet. Evol.">
        <title>Genome-scale phylogeny and comparative genomics of the fungal order Sordariales.</title>
        <authorList>
            <person name="Hensen N."/>
            <person name="Bonometti L."/>
            <person name="Westerberg I."/>
            <person name="Brannstrom I.O."/>
            <person name="Guillou S."/>
            <person name="Cros-Aarteil S."/>
            <person name="Calhoun S."/>
            <person name="Haridas S."/>
            <person name="Kuo A."/>
            <person name="Mondo S."/>
            <person name="Pangilinan J."/>
            <person name="Riley R."/>
            <person name="LaButti K."/>
            <person name="Andreopoulos B."/>
            <person name="Lipzen A."/>
            <person name="Chen C."/>
            <person name="Yan M."/>
            <person name="Daum C."/>
            <person name="Ng V."/>
            <person name="Clum A."/>
            <person name="Steindorff A."/>
            <person name="Ohm R.A."/>
            <person name="Martin F."/>
            <person name="Silar P."/>
            <person name="Natvig D.O."/>
            <person name="Lalanne C."/>
            <person name="Gautier V."/>
            <person name="Ament-Velasquez S.L."/>
            <person name="Kruys A."/>
            <person name="Hutchinson M.I."/>
            <person name="Powell A.J."/>
            <person name="Barry K."/>
            <person name="Miller A.N."/>
            <person name="Grigoriev I.V."/>
            <person name="Debuchy R."/>
            <person name="Gladieux P."/>
            <person name="Hiltunen Thoren M."/>
            <person name="Johannesson H."/>
        </authorList>
    </citation>
    <scope>NUCLEOTIDE SEQUENCE</scope>
    <source>
        <strain evidence="1">CBS 538.74</strain>
    </source>
</reference>
<gene>
    <name evidence="1" type="ORF">C8A00DRAFT_18629</name>
</gene>
<protein>
    <submittedName>
        <fullName evidence="1">Uncharacterized protein</fullName>
    </submittedName>
</protein>